<accession>A0A919MJK3</accession>
<keyword evidence="2" id="KW-0046">Antibiotic resistance</keyword>
<dbReference type="GO" id="GO:0070566">
    <property type="term" value="F:adenylyltransferase activity"/>
    <property type="evidence" value="ECO:0007669"/>
    <property type="project" value="InterPro"/>
</dbReference>
<evidence type="ECO:0000256" key="1">
    <source>
        <dbReference type="ARBA" id="ARBA00022679"/>
    </source>
</evidence>
<keyword evidence="1" id="KW-0808">Transferase</keyword>
<reference evidence="5" key="1">
    <citation type="submission" date="2021-01" db="EMBL/GenBank/DDBJ databases">
        <title>Whole genome shotgun sequence of Actinoplanes nipponensis NBRC 14063.</title>
        <authorList>
            <person name="Komaki H."/>
            <person name="Tamura T."/>
        </authorList>
    </citation>
    <scope>NUCLEOTIDE SEQUENCE</scope>
    <source>
        <strain evidence="5">NBRC 14063</strain>
    </source>
</reference>
<dbReference type="CDD" id="cd05403">
    <property type="entry name" value="NT_KNTase_like"/>
    <property type="match status" value="1"/>
</dbReference>
<protein>
    <submittedName>
        <fullName evidence="5">Nucleotidyltransferase</fullName>
    </submittedName>
</protein>
<dbReference type="SUPFAM" id="SSF81301">
    <property type="entry name" value="Nucleotidyltransferase"/>
    <property type="match status" value="1"/>
</dbReference>
<dbReference type="InterPro" id="IPR043519">
    <property type="entry name" value="NT_sf"/>
</dbReference>
<keyword evidence="6" id="KW-1185">Reference proteome</keyword>
<dbReference type="GO" id="GO:0046677">
    <property type="term" value="P:response to antibiotic"/>
    <property type="evidence" value="ECO:0007669"/>
    <property type="project" value="UniProtKB-KW"/>
</dbReference>
<dbReference type="AlphaFoldDB" id="A0A919MJK3"/>
<dbReference type="Proteomes" id="UP000647172">
    <property type="component" value="Unassembled WGS sequence"/>
</dbReference>
<evidence type="ECO:0000256" key="3">
    <source>
        <dbReference type="ARBA" id="ARBA00047831"/>
    </source>
</evidence>
<dbReference type="Pfam" id="PF13427">
    <property type="entry name" value="AadA_C"/>
    <property type="match status" value="1"/>
</dbReference>
<gene>
    <name evidence="5" type="ORF">Ani05nite_54380</name>
</gene>
<dbReference type="NCBIfam" id="NF010309">
    <property type="entry name" value="PRK13746.1"/>
    <property type="match status" value="1"/>
</dbReference>
<sequence>MGLSRMRRHGGPHIRVRAARPMAEHGAMDQLRRIVRSAETVLGPGLVGAYQHGSGVLGGLRPASDLDVLVVTRQSMTTRQREALLAALLAISGPAAGGRPVELTVVVQAEVRPWRFPPTADFLYGEWLRAELTAGGPPRPEPMPDLALLIAMVLAGDRPLAGPPPAQVLEPVPPADLARASLAGIAGLLADLAGDTRNVVLTFARIWATVATGEIRSKDAAARWALDRLPPEHRPVLRHARDLYRHTSYAAETWSPGLRSAARPCVDEMLFRIRAAAADRDDLGDAGSR</sequence>
<proteinExistence type="predicted"/>
<organism evidence="5 6">
    <name type="scientific">Actinoplanes nipponensis</name>
    <dbReference type="NCBI Taxonomy" id="135950"/>
    <lineage>
        <taxon>Bacteria</taxon>
        <taxon>Bacillati</taxon>
        <taxon>Actinomycetota</taxon>
        <taxon>Actinomycetes</taxon>
        <taxon>Micromonosporales</taxon>
        <taxon>Micromonosporaceae</taxon>
        <taxon>Actinoplanes</taxon>
    </lineage>
</organism>
<evidence type="ECO:0000313" key="6">
    <source>
        <dbReference type="Proteomes" id="UP000647172"/>
    </source>
</evidence>
<dbReference type="InterPro" id="IPR024172">
    <property type="entry name" value="AadA/Aad9"/>
</dbReference>
<comment type="catalytic activity">
    <reaction evidence="3">
        <text>spectinomycin + ATP = 9-O-adenylylspectinomycin + diphosphate</text>
        <dbReference type="Rhea" id="RHEA:63228"/>
        <dbReference type="ChEBI" id="CHEBI:30616"/>
        <dbReference type="ChEBI" id="CHEBI:33019"/>
        <dbReference type="ChEBI" id="CHEBI:146260"/>
        <dbReference type="ChEBI" id="CHEBI:146261"/>
    </reaction>
</comment>
<evidence type="ECO:0000313" key="5">
    <source>
        <dbReference type="EMBL" id="GIE51904.1"/>
    </source>
</evidence>
<comment type="caution">
    <text evidence="5">The sequence shown here is derived from an EMBL/GenBank/DDBJ whole genome shotgun (WGS) entry which is preliminary data.</text>
</comment>
<dbReference type="InterPro" id="IPR025184">
    <property type="entry name" value="AadA_C"/>
</dbReference>
<evidence type="ECO:0000259" key="4">
    <source>
        <dbReference type="Pfam" id="PF13427"/>
    </source>
</evidence>
<feature type="domain" description="Adenylyltransferase AadA C-terminal" evidence="4">
    <location>
        <begin position="167"/>
        <end position="269"/>
    </location>
</feature>
<evidence type="ECO:0000256" key="2">
    <source>
        <dbReference type="ARBA" id="ARBA00023251"/>
    </source>
</evidence>
<dbReference type="PIRSF" id="PIRSF000819">
    <property type="entry name" value="Streptomycin_3-adenylyltransf"/>
    <property type="match status" value="1"/>
</dbReference>
<name>A0A919MJK3_9ACTN</name>
<dbReference type="EMBL" id="BOMQ01000063">
    <property type="protein sequence ID" value="GIE51904.1"/>
    <property type="molecule type" value="Genomic_DNA"/>
</dbReference>